<dbReference type="SUPFAM" id="SSF46785">
    <property type="entry name" value="Winged helix' DNA-binding domain"/>
    <property type="match status" value="1"/>
</dbReference>
<evidence type="ECO:0000256" key="1">
    <source>
        <dbReference type="ARBA" id="ARBA00023015"/>
    </source>
</evidence>
<dbReference type="InterPro" id="IPR036390">
    <property type="entry name" value="WH_DNA-bd_sf"/>
</dbReference>
<protein>
    <submittedName>
        <fullName evidence="5">GntR family transcriptional regulator</fullName>
    </submittedName>
</protein>
<evidence type="ECO:0000313" key="5">
    <source>
        <dbReference type="EMBL" id="QLJ12607.1"/>
    </source>
</evidence>
<evidence type="ECO:0000313" key="6">
    <source>
        <dbReference type="Proteomes" id="UP000510934"/>
    </source>
</evidence>
<dbReference type="Pfam" id="PF00392">
    <property type="entry name" value="GntR"/>
    <property type="match status" value="1"/>
</dbReference>
<dbReference type="Gene3D" id="1.10.10.10">
    <property type="entry name" value="Winged helix-like DNA-binding domain superfamily/Winged helix DNA-binding domain"/>
    <property type="match status" value="1"/>
</dbReference>
<accession>A0A7D5VWJ5</accession>
<keyword evidence="1" id="KW-0805">Transcription regulation</keyword>
<dbReference type="Pfam" id="PF07729">
    <property type="entry name" value="FCD"/>
    <property type="match status" value="1"/>
</dbReference>
<feature type="domain" description="HTH gntR-type" evidence="4">
    <location>
        <begin position="16"/>
        <end position="83"/>
    </location>
</feature>
<dbReference type="PROSITE" id="PS50949">
    <property type="entry name" value="HTH_GNTR"/>
    <property type="match status" value="1"/>
</dbReference>
<dbReference type="GO" id="GO:0003700">
    <property type="term" value="F:DNA-binding transcription factor activity"/>
    <property type="evidence" value="ECO:0007669"/>
    <property type="project" value="InterPro"/>
</dbReference>
<evidence type="ECO:0000256" key="2">
    <source>
        <dbReference type="ARBA" id="ARBA00023125"/>
    </source>
</evidence>
<name>A0A7D5VWJ5_PSEPU</name>
<reference evidence="5 6" key="1">
    <citation type="journal article" date="2009" name="Mikrobiologiia">
        <title>[Phenanthren biodegradation and interaction of Pseudomonas putida BS3701 and Burkholderia sp.BS3702 in plant rhizosphere].</title>
        <authorList>
            <person name="Ovchinnikova A.A."/>
            <person name="Vetrova A.A."/>
            <person name="Filonov A.E."/>
            <person name="Boronin A.M."/>
        </authorList>
    </citation>
    <scope>NUCLEOTIDE SEQUENCE [LARGE SCALE GENOMIC DNA]</scope>
    <source>
        <strain evidence="5 6">BS3701</strain>
    </source>
</reference>
<gene>
    <name evidence="5" type="ORF">H0H12_19415</name>
</gene>
<dbReference type="EMBL" id="CP059052">
    <property type="protein sequence ID" value="QLJ12607.1"/>
    <property type="molecule type" value="Genomic_DNA"/>
</dbReference>
<dbReference type="InterPro" id="IPR008920">
    <property type="entry name" value="TF_FadR/GntR_C"/>
</dbReference>
<dbReference type="PANTHER" id="PTHR43537:SF41">
    <property type="entry name" value="TRANSCRIPTIONAL REGULATORY PROTEIN"/>
    <property type="match status" value="1"/>
</dbReference>
<dbReference type="Gene3D" id="1.20.120.530">
    <property type="entry name" value="GntR ligand-binding domain-like"/>
    <property type="match status" value="1"/>
</dbReference>
<dbReference type="CDD" id="cd07377">
    <property type="entry name" value="WHTH_GntR"/>
    <property type="match status" value="1"/>
</dbReference>
<dbReference type="PRINTS" id="PR00035">
    <property type="entry name" value="HTHGNTR"/>
</dbReference>
<dbReference type="PANTHER" id="PTHR43537">
    <property type="entry name" value="TRANSCRIPTIONAL REGULATOR, GNTR FAMILY"/>
    <property type="match status" value="1"/>
</dbReference>
<dbReference type="SUPFAM" id="SSF48008">
    <property type="entry name" value="GntR ligand-binding domain-like"/>
    <property type="match status" value="1"/>
</dbReference>
<dbReference type="Proteomes" id="UP000510934">
    <property type="component" value="Chromosome"/>
</dbReference>
<organism evidence="5 6">
    <name type="scientific">Pseudomonas putida</name>
    <name type="common">Arthrobacter siderocapsulatus</name>
    <dbReference type="NCBI Taxonomy" id="303"/>
    <lineage>
        <taxon>Bacteria</taxon>
        <taxon>Pseudomonadati</taxon>
        <taxon>Pseudomonadota</taxon>
        <taxon>Gammaproteobacteria</taxon>
        <taxon>Pseudomonadales</taxon>
        <taxon>Pseudomonadaceae</taxon>
        <taxon>Pseudomonas</taxon>
    </lineage>
</organism>
<keyword evidence="2" id="KW-0238">DNA-binding</keyword>
<dbReference type="InterPro" id="IPR011711">
    <property type="entry name" value="GntR_C"/>
</dbReference>
<dbReference type="SMART" id="SM00345">
    <property type="entry name" value="HTH_GNTR"/>
    <property type="match status" value="1"/>
</dbReference>
<keyword evidence="3" id="KW-0804">Transcription</keyword>
<dbReference type="AlphaFoldDB" id="A0A7D5VWJ5"/>
<dbReference type="GO" id="GO:0003677">
    <property type="term" value="F:DNA binding"/>
    <property type="evidence" value="ECO:0007669"/>
    <property type="project" value="UniProtKB-KW"/>
</dbReference>
<sequence length="234" mass="26238">MAQPIANKNSLKITRKSLPETLAESIRERILSGEFREGEALIQESLADEYAVSRMPVREALRQLEASGLVEMKNHKGAVVTSVPLDQIAELFDLRATLECNLLQHAVPLMTPASITHARSILLDLESAYERKDVAAWGTLNWELHRSLYEPAGRIQTLSIIQGINVQIDRYIRLQLLLSEDFSHADEEHFHIIEACAEGKVDEAVDLLRAHILGTKSSLLEAIKEYRANPAILQ</sequence>
<dbReference type="InterPro" id="IPR000524">
    <property type="entry name" value="Tscrpt_reg_HTH_GntR"/>
</dbReference>
<dbReference type="RefSeq" id="WP_180688469.1">
    <property type="nucleotide sequence ID" value="NZ_CP059052.1"/>
</dbReference>
<proteinExistence type="predicted"/>
<evidence type="ECO:0000256" key="3">
    <source>
        <dbReference type="ARBA" id="ARBA00023163"/>
    </source>
</evidence>
<evidence type="ECO:0000259" key="4">
    <source>
        <dbReference type="PROSITE" id="PS50949"/>
    </source>
</evidence>
<dbReference type="SMART" id="SM00895">
    <property type="entry name" value="FCD"/>
    <property type="match status" value="1"/>
</dbReference>
<dbReference type="InterPro" id="IPR036388">
    <property type="entry name" value="WH-like_DNA-bd_sf"/>
</dbReference>